<feature type="region of interest" description="Disordered" evidence="6">
    <location>
        <begin position="332"/>
        <end position="409"/>
    </location>
</feature>
<dbReference type="Pfam" id="PF00753">
    <property type="entry name" value="Lactamase_B"/>
    <property type="match status" value="1"/>
</dbReference>
<dbReference type="AlphaFoldDB" id="A0A1H2PSW8"/>
<feature type="transmembrane region" description="Helical" evidence="7">
    <location>
        <begin position="30"/>
        <end position="52"/>
    </location>
</feature>
<reference evidence="10" key="1">
    <citation type="submission" date="2016-09" db="EMBL/GenBank/DDBJ databases">
        <authorList>
            <person name="Varghese N."/>
            <person name="Submissions S."/>
        </authorList>
    </citation>
    <scope>NUCLEOTIDE SEQUENCE [LARGE SCALE GENOMIC DNA]</scope>
    <source>
        <strain evidence="10">JS23</strain>
    </source>
</reference>
<dbReference type="CDD" id="cd07731">
    <property type="entry name" value="ComA-like_MBL-fold"/>
    <property type="match status" value="1"/>
</dbReference>
<keyword evidence="3 7" id="KW-0812">Transmembrane</keyword>
<evidence type="ECO:0000256" key="6">
    <source>
        <dbReference type="SAM" id="MobiDB-lite"/>
    </source>
</evidence>
<evidence type="ECO:0000313" key="9">
    <source>
        <dbReference type="EMBL" id="SDV49286.1"/>
    </source>
</evidence>
<feature type="region of interest" description="Disordered" evidence="6">
    <location>
        <begin position="63"/>
        <end position="103"/>
    </location>
</feature>
<proteinExistence type="predicted"/>
<evidence type="ECO:0000256" key="3">
    <source>
        <dbReference type="ARBA" id="ARBA00022692"/>
    </source>
</evidence>
<dbReference type="PANTHER" id="PTHR30619">
    <property type="entry name" value="DNA INTERNALIZATION/COMPETENCE PROTEIN COMEC/REC2"/>
    <property type="match status" value="1"/>
</dbReference>
<dbReference type="InterPro" id="IPR036866">
    <property type="entry name" value="RibonucZ/Hydroxyglut_hydro"/>
</dbReference>
<dbReference type="PANTHER" id="PTHR30619:SF1">
    <property type="entry name" value="RECOMBINATION PROTEIN 2"/>
    <property type="match status" value="1"/>
</dbReference>
<dbReference type="GO" id="GO:0005886">
    <property type="term" value="C:plasma membrane"/>
    <property type="evidence" value="ECO:0007669"/>
    <property type="project" value="UniProtKB-SubCell"/>
</dbReference>
<dbReference type="EMBL" id="FNLO01000007">
    <property type="protein sequence ID" value="SDV49286.1"/>
    <property type="molecule type" value="Genomic_DNA"/>
</dbReference>
<name>A0A1H2PSW8_9BURK</name>
<feature type="domain" description="Metallo-beta-lactamase" evidence="8">
    <location>
        <begin position="761"/>
        <end position="961"/>
    </location>
</feature>
<dbReference type="OrthoDB" id="9761531at2"/>
<feature type="compositionally biased region" description="Low complexity" evidence="6">
    <location>
        <begin position="359"/>
        <end position="368"/>
    </location>
</feature>
<comment type="subcellular location">
    <subcellularLocation>
        <location evidence="1">Cell membrane</location>
        <topology evidence="1">Multi-pass membrane protein</topology>
    </subcellularLocation>
</comment>
<gene>
    <name evidence="9" type="ORF">SAMN05216551_107214</name>
</gene>
<evidence type="ECO:0000256" key="2">
    <source>
        <dbReference type="ARBA" id="ARBA00022475"/>
    </source>
</evidence>
<dbReference type="Proteomes" id="UP000243719">
    <property type="component" value="Unassembled WGS sequence"/>
</dbReference>
<feature type="compositionally biased region" description="Basic and acidic residues" evidence="6">
    <location>
        <begin position="369"/>
        <end position="404"/>
    </location>
</feature>
<keyword evidence="2" id="KW-1003">Cell membrane</keyword>
<dbReference type="GO" id="GO:0030420">
    <property type="term" value="P:establishment of competence for transformation"/>
    <property type="evidence" value="ECO:0007669"/>
    <property type="project" value="InterPro"/>
</dbReference>
<evidence type="ECO:0000256" key="5">
    <source>
        <dbReference type="ARBA" id="ARBA00023136"/>
    </source>
</evidence>
<dbReference type="STRING" id="1770053.SAMN05216551_107214"/>
<dbReference type="InterPro" id="IPR004477">
    <property type="entry name" value="ComEC_N"/>
</dbReference>
<feature type="transmembrane region" description="Helical" evidence="7">
    <location>
        <begin position="448"/>
        <end position="471"/>
    </location>
</feature>
<organism evidence="9 10">
    <name type="scientific">Chitinasiproducens palmae</name>
    <dbReference type="NCBI Taxonomy" id="1770053"/>
    <lineage>
        <taxon>Bacteria</taxon>
        <taxon>Pseudomonadati</taxon>
        <taxon>Pseudomonadota</taxon>
        <taxon>Betaproteobacteria</taxon>
        <taxon>Burkholderiales</taxon>
        <taxon>Burkholderiaceae</taxon>
        <taxon>Chitinasiproducens</taxon>
    </lineage>
</organism>
<feature type="region of interest" description="Disordered" evidence="6">
    <location>
        <begin position="927"/>
        <end position="947"/>
    </location>
</feature>
<feature type="transmembrane region" description="Helical" evidence="7">
    <location>
        <begin position="540"/>
        <end position="570"/>
    </location>
</feature>
<sequence>MRSWAIAFALGVCWLQHRPALPPEASLWLLRLAAIGISIALFGIFVCLHLFAAAPAGSMSLPPVAVSERAPPSRERASGHRRADRPSHRLTHRRSYWRSHRRSHRLNRRRRHCLRHRLGHSLRHWRTRFRGRGRCAADRFIGRSRFPLTAAVVRTVGLACASALGVAHAGLDAHARLSTRLPVALEGRTLALTGRIVGLPRTGPDAVSFLLEVDHCRGLGRVASALCAVGPRRVSLSWRRFAGDGRALPALRPGQRWRLPVRLQRPYGTANAHGFDFEAWALQRGIDATGHVQTDRGAARLAEPADASLGWRDRIDRLRQRLRMDIEASVGVKAPRATASTRVGTRAEWNSRGSRGEPADAAQSARSAQSDRLDRSDRSVEGHEADEADASRSRLTRLPERRSSDTQVSDGIVARSRMPVLTALTIGDQRGLPSSVRAWLAQTGTSHLLAISGLHVGIVAGGVAWLASVLWRCAIWRGRPLALFVPAQLIAAPIAAIGACFVVALSGFGVPALRAGWMTTVALVTWTLRRRTRATVTLCWALLLVLAADPSAILSAGFWLSFCAVAAILLATSPRPPGSDAASRAGGPPMGPRDVGGWRARWQSVRAATRVQMAVTLALVPLTADWFSQVSLISPAANALAIPWVSFLLLPVAMIGVLMPPPFDHFCYRAAAHLSDGLLYFLAALTSVPLASVTLPPTGPVATALAFAAMVLPWMRWRRADRLRLPIAACCGLPICVMAGAAAWGRVAEGEYRVTAYDVGQGGGVLVETASHRLLFDTGPPHGESDIGERVIVPHLRACAVARLDMLMLSHVHVDHTGGALSVIRAVPIRVLSGSLPRTHAARLAMAAAGGANTFCVRGQRWTWDGVRFEVLWPPRPESGSGSGGANASSCVLRVDNGRHVALLSGDIEAAQEARLLAYHARGASRRVPRRVPAARAPAGPPTPAVRGAAVNLDAAAGPNRFEDSGRDTLPGLRADVAFAPHHGSRTSSTLPWVRALGASEVVCQVGYRNRFGHPHRTVTARYARHGARLHRTDRDGMIHFETRGGELRSERFREAQRRYWMPDWPAEREMSP</sequence>
<dbReference type="NCBIfam" id="TIGR00361">
    <property type="entry name" value="ComEC_Rec2"/>
    <property type="match status" value="1"/>
</dbReference>
<dbReference type="Pfam" id="PF13567">
    <property type="entry name" value="DUF4131"/>
    <property type="match status" value="1"/>
</dbReference>
<evidence type="ECO:0000256" key="1">
    <source>
        <dbReference type="ARBA" id="ARBA00004651"/>
    </source>
</evidence>
<feature type="transmembrane region" description="Helical" evidence="7">
    <location>
        <begin position="636"/>
        <end position="658"/>
    </location>
</feature>
<feature type="transmembrane region" description="Helical" evidence="7">
    <location>
        <begin position="727"/>
        <end position="745"/>
    </location>
</feature>
<keyword evidence="4 7" id="KW-1133">Transmembrane helix</keyword>
<feature type="transmembrane region" description="Helical" evidence="7">
    <location>
        <begin position="483"/>
        <end position="505"/>
    </location>
</feature>
<keyword evidence="5 7" id="KW-0472">Membrane</keyword>
<keyword evidence="10" id="KW-1185">Reference proteome</keyword>
<dbReference type="InterPro" id="IPR001279">
    <property type="entry name" value="Metallo-B-lactamas"/>
</dbReference>
<evidence type="ECO:0000259" key="8">
    <source>
        <dbReference type="SMART" id="SM00849"/>
    </source>
</evidence>
<evidence type="ECO:0000313" key="10">
    <source>
        <dbReference type="Proteomes" id="UP000243719"/>
    </source>
</evidence>
<protein>
    <submittedName>
        <fullName evidence="9">DNA internalization-related competence protein ComEC/Rec2</fullName>
    </submittedName>
</protein>
<evidence type="ECO:0000256" key="4">
    <source>
        <dbReference type="ARBA" id="ARBA00022989"/>
    </source>
</evidence>
<feature type="compositionally biased region" description="Basic residues" evidence="6">
    <location>
        <begin position="79"/>
        <end position="103"/>
    </location>
</feature>
<dbReference type="NCBIfam" id="TIGR00360">
    <property type="entry name" value="ComEC_N-term"/>
    <property type="match status" value="1"/>
</dbReference>
<dbReference type="SUPFAM" id="SSF56281">
    <property type="entry name" value="Metallo-hydrolase/oxidoreductase"/>
    <property type="match status" value="1"/>
</dbReference>
<accession>A0A1H2PSW8</accession>
<dbReference type="InterPro" id="IPR025405">
    <property type="entry name" value="DUF4131"/>
</dbReference>
<feature type="transmembrane region" description="Helical" evidence="7">
    <location>
        <begin position="697"/>
        <end position="715"/>
    </location>
</feature>
<evidence type="ECO:0000256" key="7">
    <source>
        <dbReference type="SAM" id="Phobius"/>
    </source>
</evidence>
<dbReference type="SMART" id="SM00849">
    <property type="entry name" value="Lactamase_B"/>
    <property type="match status" value="1"/>
</dbReference>
<dbReference type="InterPro" id="IPR052159">
    <property type="entry name" value="Competence_DNA_uptake"/>
</dbReference>
<dbReference type="Gene3D" id="3.60.15.10">
    <property type="entry name" value="Ribonuclease Z/Hydroxyacylglutathione hydrolase-like"/>
    <property type="match status" value="1"/>
</dbReference>
<dbReference type="Pfam" id="PF03772">
    <property type="entry name" value="Competence"/>
    <property type="match status" value="1"/>
</dbReference>
<dbReference type="InterPro" id="IPR035681">
    <property type="entry name" value="ComA-like_MBL"/>
</dbReference>
<dbReference type="InterPro" id="IPR004797">
    <property type="entry name" value="Competence_ComEC/Rec2"/>
</dbReference>